<evidence type="ECO:0000256" key="2">
    <source>
        <dbReference type="SAM" id="MobiDB-lite"/>
    </source>
</evidence>
<dbReference type="InterPro" id="IPR007145">
    <property type="entry name" value="MAP65_Ase1_PRC1"/>
</dbReference>
<dbReference type="Pfam" id="PF03999">
    <property type="entry name" value="MAP65_ASE1"/>
    <property type="match status" value="1"/>
</dbReference>
<name>A0ABD0MAU4_9CAEN</name>
<evidence type="ECO:0008006" key="5">
    <source>
        <dbReference type="Google" id="ProtNLM"/>
    </source>
</evidence>
<dbReference type="Gene3D" id="1.20.58.1520">
    <property type="match status" value="1"/>
</dbReference>
<proteinExistence type="predicted"/>
<feature type="compositionally biased region" description="Polar residues" evidence="2">
    <location>
        <begin position="472"/>
        <end position="488"/>
    </location>
</feature>
<protein>
    <recommendedName>
        <fullName evidence="5">Protein regulator of cytokinesis 1</fullName>
    </recommendedName>
</protein>
<accession>A0ABD0MAU4</accession>
<dbReference type="Proteomes" id="UP001519460">
    <property type="component" value="Unassembled WGS sequence"/>
</dbReference>
<keyword evidence="4" id="KW-1185">Reference proteome</keyword>
<sequence length="678" mass="79027">MTSFSNSRKHTREEVMRKLDVSLDKLYRIWHEIGIDEIQVSNRAGTVSMHLCNLLEEMVSEEEQLRDQMAMNIQRHVDELSNLCLELAVPVPKVTENMSMVQREKELRLKLETLTREKQDRLQTLKRLREKDQTLCDILCITPYYVPSSVTPTRDQLHELEAHVKSLEAEKEKRHGEFVSTKEKIVALCNEMDYDPETSFERDLICEDDDAFQLSAENMESLKNLHRELDRKNKELVHTVDDLWIRVRSLWDRLELEEAERKDFESRHQGHKHSVVSALQGELIRCEHLKYANLQRFVEATRRELIDWWGRCYFSKEQRDNFLPFCDENYTEELLEVHEQELQKMRDYYEQHREVLSLLEKREKLWSEMLEFEKKASDPNRFFNDRGGKLLREEKARKKLEKDLPRVEDEAKELIEEWEKETGKKFLVEGVPFPDYVQRQWETFRREKEQEKQNRQKTKAKQMEEEMIFGSKPTTNTPAKRRFQNTPGRTPLKARKLNETPRTPASVSRIQHSSVFQSPYGRQPLSAKTPNMNHTQRRRSLRQARKVLQESMQRNSASKKGAGKNGATELFSQTTVSSGASIGNVSIATMGSYQDFAEKLKTSTSSTPGNSTTLSLKSAASGYDGPYVVDSVPTHSEKMCNGYICVCLQKGLSQTSRPNCRSSVAPAPAINTSPIKRW</sequence>
<dbReference type="PANTHER" id="PTHR19321:SF41">
    <property type="entry name" value="FASCETTO-RELATED"/>
    <property type="match status" value="1"/>
</dbReference>
<dbReference type="PANTHER" id="PTHR19321">
    <property type="entry name" value="PROTEIN REGULATOR OF CYTOKINESIS 1 PRC1-RELATED"/>
    <property type="match status" value="1"/>
</dbReference>
<reference evidence="3 4" key="1">
    <citation type="journal article" date="2023" name="Sci. Data">
        <title>Genome assembly of the Korean intertidal mud-creeper Batillaria attramentaria.</title>
        <authorList>
            <person name="Patra A.K."/>
            <person name="Ho P.T."/>
            <person name="Jun S."/>
            <person name="Lee S.J."/>
            <person name="Kim Y."/>
            <person name="Won Y.J."/>
        </authorList>
    </citation>
    <scope>NUCLEOTIDE SEQUENCE [LARGE SCALE GENOMIC DNA]</scope>
    <source>
        <strain evidence="3">Wonlab-2016</strain>
    </source>
</reference>
<feature type="coiled-coil region" evidence="1">
    <location>
        <begin position="335"/>
        <end position="362"/>
    </location>
</feature>
<keyword evidence="1" id="KW-0175">Coiled coil</keyword>
<dbReference type="EMBL" id="JACVVK020000001">
    <property type="protein sequence ID" value="KAK7508500.1"/>
    <property type="molecule type" value="Genomic_DNA"/>
</dbReference>
<comment type="caution">
    <text evidence="3">The sequence shown here is derived from an EMBL/GenBank/DDBJ whole genome shotgun (WGS) entry which is preliminary data.</text>
</comment>
<organism evidence="3 4">
    <name type="scientific">Batillaria attramentaria</name>
    <dbReference type="NCBI Taxonomy" id="370345"/>
    <lineage>
        <taxon>Eukaryota</taxon>
        <taxon>Metazoa</taxon>
        <taxon>Spiralia</taxon>
        <taxon>Lophotrochozoa</taxon>
        <taxon>Mollusca</taxon>
        <taxon>Gastropoda</taxon>
        <taxon>Caenogastropoda</taxon>
        <taxon>Sorbeoconcha</taxon>
        <taxon>Cerithioidea</taxon>
        <taxon>Batillariidae</taxon>
        <taxon>Batillaria</taxon>
    </lineage>
</organism>
<evidence type="ECO:0000313" key="3">
    <source>
        <dbReference type="EMBL" id="KAK7508500.1"/>
    </source>
</evidence>
<evidence type="ECO:0000313" key="4">
    <source>
        <dbReference type="Proteomes" id="UP001519460"/>
    </source>
</evidence>
<feature type="region of interest" description="Disordered" evidence="2">
    <location>
        <begin position="447"/>
        <end position="542"/>
    </location>
</feature>
<gene>
    <name evidence="3" type="ORF">BaRGS_00000066</name>
</gene>
<feature type="coiled-coil region" evidence="1">
    <location>
        <begin position="390"/>
        <end position="417"/>
    </location>
</feature>
<feature type="compositionally biased region" description="Polar residues" evidence="2">
    <location>
        <begin position="500"/>
        <end position="517"/>
    </location>
</feature>
<evidence type="ECO:0000256" key="1">
    <source>
        <dbReference type="SAM" id="Coils"/>
    </source>
</evidence>
<dbReference type="AlphaFoldDB" id="A0ABD0MAU4"/>